<dbReference type="RefSeq" id="WP_052670406.1">
    <property type="nucleotide sequence ID" value="NZ_LN824141.1"/>
</dbReference>
<keyword evidence="2" id="KW-1185">Reference proteome</keyword>
<dbReference type="HOGENOM" id="CLU_097805_2_1_0"/>
<dbReference type="OrthoDB" id="13546at2"/>
<dbReference type="Pfam" id="PF04417">
    <property type="entry name" value="DUF501"/>
    <property type="match status" value="1"/>
</dbReference>
<evidence type="ECO:0000313" key="2">
    <source>
        <dbReference type="Proteomes" id="UP000032809"/>
    </source>
</evidence>
<dbReference type="PANTHER" id="PTHR37163">
    <property type="entry name" value="CONSERVED PROTEIN"/>
    <property type="match status" value="1"/>
</dbReference>
<sequence>MGCSLVSKSDLDIIYNQLNRKVDNILSITLRCKYNYPQVIQCYPLKDNKPFPTLYWVTCPYLVEVVSKLESESLIATLEKKVFENSELKEQLFQAHLEEIKKRVIILGDQLEQLPRNIKKKIEESGIGGTADFNKIKCLHMHLASFLSKEPNPIGQIVSNMISEKNCLDERCKSFIS</sequence>
<gene>
    <name evidence="1" type="ORF">DTL3_1228</name>
</gene>
<dbReference type="STRING" id="1006576.DTL3_1228"/>
<dbReference type="EMBL" id="LN824141">
    <property type="protein sequence ID" value="CEP78529.1"/>
    <property type="molecule type" value="Genomic_DNA"/>
</dbReference>
<dbReference type="InterPro" id="IPR007511">
    <property type="entry name" value="DUF501"/>
</dbReference>
<accession>A0A0C7P3S2</accession>
<evidence type="ECO:0008006" key="3">
    <source>
        <dbReference type="Google" id="ProtNLM"/>
    </source>
</evidence>
<evidence type="ECO:0000313" key="1">
    <source>
        <dbReference type="EMBL" id="CEP78529.1"/>
    </source>
</evidence>
<dbReference type="PANTHER" id="PTHR37163:SF1">
    <property type="entry name" value="DUF501 DOMAIN-CONTAINING PROTEIN"/>
    <property type="match status" value="1"/>
</dbReference>
<dbReference type="AlphaFoldDB" id="A0A0C7P3S2"/>
<dbReference type="Proteomes" id="UP000032809">
    <property type="component" value="Chromosome I"/>
</dbReference>
<name>A0A0C7P3S2_DEFTU</name>
<protein>
    <recommendedName>
        <fullName evidence="3">DUF501 domain-containing protein</fullName>
    </recommendedName>
</protein>
<reference evidence="2" key="1">
    <citation type="submission" date="2014-11" db="EMBL/GenBank/DDBJ databases">
        <authorList>
            <person name="Wibberg D."/>
        </authorList>
    </citation>
    <scope>NUCLEOTIDE SEQUENCE [LARGE SCALE GENOMIC DNA]</scope>
    <source>
        <strain evidence="2">L3</strain>
    </source>
</reference>
<proteinExistence type="predicted"/>
<dbReference type="KEGG" id="dtn:DTL3_1228"/>
<organism evidence="1 2">
    <name type="scientific">Defluviitoga tunisiensis</name>
    <dbReference type="NCBI Taxonomy" id="1006576"/>
    <lineage>
        <taxon>Bacteria</taxon>
        <taxon>Thermotogati</taxon>
        <taxon>Thermotogota</taxon>
        <taxon>Thermotogae</taxon>
        <taxon>Petrotogales</taxon>
        <taxon>Petrotogaceae</taxon>
        <taxon>Defluviitoga</taxon>
    </lineage>
</organism>